<feature type="coiled-coil region" evidence="8">
    <location>
        <begin position="597"/>
        <end position="659"/>
    </location>
</feature>
<feature type="compositionally biased region" description="Basic and acidic residues" evidence="9">
    <location>
        <begin position="2108"/>
        <end position="2123"/>
    </location>
</feature>
<dbReference type="OrthoDB" id="6351660at2759"/>
<feature type="coiled-coil region" evidence="8">
    <location>
        <begin position="690"/>
        <end position="745"/>
    </location>
</feature>
<keyword evidence="4" id="KW-0970">Cilium biogenesis/degradation</keyword>
<feature type="region of interest" description="Disordered" evidence="9">
    <location>
        <begin position="2084"/>
        <end position="2292"/>
    </location>
</feature>
<evidence type="ECO:0000313" key="11">
    <source>
        <dbReference type="Proteomes" id="UP000515129"/>
    </source>
</evidence>
<feature type="coiled-coil region" evidence="8">
    <location>
        <begin position="1526"/>
        <end position="1585"/>
    </location>
</feature>
<feature type="region of interest" description="Disordered" evidence="9">
    <location>
        <begin position="1288"/>
        <end position="1308"/>
    </location>
</feature>
<reference evidence="12" key="1">
    <citation type="submission" date="2025-08" db="UniProtKB">
        <authorList>
            <consortium name="RefSeq"/>
        </authorList>
    </citation>
    <scope>IDENTIFICATION</scope>
    <source>
        <strain evidence="12">Wakin</strain>
        <tissue evidence="12">Muscle</tissue>
    </source>
</reference>
<comment type="subcellular location">
    <subcellularLocation>
        <location evidence="1">Cytoplasm</location>
        <location evidence="1">Cytoskeleton</location>
        <location evidence="1">Cilium basal body</location>
    </subcellularLocation>
    <subcellularLocation>
        <location evidence="2">Cytoplasm</location>
        <location evidence="2">Cytoskeleton</location>
        <location evidence="2">Microtubule organizing center</location>
        <location evidence="2">Centrosome</location>
    </subcellularLocation>
</comment>
<sequence>MPPAADWKLLMGVDPEDLGEDDEKICDLILLVKARDLKADDPEKIIQLFRISQTLLRMKLDEIKCAYEVVDSAGVEQARIENELKAKVLKLEGELEMAQRVMGGGDTRFLRDEIHQLESHLERKEREVTQLEKEMGKERKANEELALRAEEAEEKNRKLKREIKQLAKKNEQLQQDVEFYRKEAEQREPLQTKEESNEIQRRLTKANQQLYQCMEDLQHAEDMAANLKSENEHLQKNLEESVKEMENMTDEYNKMKIAVQQTDAIMDQLRKERDHAKLQVRELNEQIQARVEEDDPVMAAVNAKVEEWKSVLSGKDMEILEYQQMIRDLREKLRAAQMDSDKSNIIALQQVIYELCGAVQERDNQIKMLSEQVEQYTTEMEKNAVLIEDLKKPLKKDKGHVSVQQRRLEDLSTKLQEAERRALEAERAAQLAEHDARDKDKELNDTLSRIRLYESGTDGLEAAITEIKECKNQIRVRDREIESMIKEINQLEIKINNLLDENEDLRERLGLNPKEELDLSEFRRSKVLKQRQYKAENQVLLKEIERLEEERLELKQRIRALVKNKGTSVVSSSLLEDNVEEKPSRSFRERLISGSTDEEMKHKNERLQKELSNKEKELELKRTESAQFKARLNEMLNENKQLEQGMKEILQAIQDAQKKTSTSTGVSIPSLERLVNALEMKYSEGKFDANLHLRTQVDQLTGRNDELRQEMKAAREEAASTLNQLTKANEKIARLESEVEAVSKSTGTSIPYKSLALPEEMTPTNAEVISTLNEYMVQLLQEIKNKEDSIEQLSLALEDFKRKYAVIRHQQGLLYKEYQSERESWQKERDSFAELKSKLEEQREVDTVKIKEYNHWLEALEKGPNEIRRELAETARKMTVLRVNEKCLTRRYTTLLELEQHLRKENGKLKDDFTRMEAAVTERIGYLQRFKEMAAFKMATLQKSLDYSVPASELERANKQYTELTVKYRNLLQKDNHLVQKTTTLEHLEKENVSLLERINSINKELEISKEKLHTLEQAWENISTTGGENSMEKAAKALANSEIVSVSRRITTLEMKELNERQRAEHAQKMYEHLRNSLKQVEERNFELETKFAELTKLYLEAQRTERELRDELADSVSKDINDADRKRITELEKADADLRIEASKLREVSDIAKMQVSALEARQQSREKEVESLRRQVLDYQAQSDEKALIAKLHQHIVALQLSETTAISQLEAAKTRLQKREAQKLRIEQQMDAQQQALWHARQEGHQRARHLRHTIQALRRQFSGALPLAQQEKFSNTMLQLQEDKARAREEAQKAEEERRKAEGKAQELELKLKGLEVLIATLKDAKGAQKVIEWHKKLEEVRLLEMRQSRELGAQREEIKYLRNIVAEQERSISGLEEELVQQNNLLEERQLIWDQREVQLERQLDTYEKQQNEVLSTAQKFEDATGSLPDPNQPLAHQLDYALGKIKEHIRTILETKATCKILEEKLKEKEAALWTSEQNVLSRDKVINELRLRLPAAAEREKLLADLSKQEDSDSQPTLKVAHQTINNLQGRLDQKEEVLKKYQNLLAKARQEQEEIAKRHEEEVRALHQKLDVYMDTSLDRFKQTALELMKKPTITVPTNKHLVRLAEMEQTVAEQDNSLSSLTHKLKVVTTELDQQKQVTAAQAMEQAAEIARLEERHVAQTKGLSQEAEELRAQLIQMEKELHYLRTELEAQKEANVRSPSNTMKNLMERLKTQLALKEKQLKALSKALLELRAELTSQAEQQIIANAAQKEEALNVQQIVDKQTKELRARVKDLNEELQLAKDGVRAAKARENSLREELENLNKDLQRSQKTQNKLQSEKETLEDQLNELKKKIQRLSSGLQSQVESDGPTVEALQKKIRKLEQELDRNSISEPADKRSVLKEDKSFKEEILRWEEGKKWQARVEKVRSVLKEKEKEVESLSKQLTTIKELYSRLEQEKVGLQKKLKGRGVSADQVVGARTLEADREIEELQRRNAELEQQMKVIKQQQALPRDAAIEDITIRNRYLEERLHSLESQLSKESPSRPSKKHVASPPKLSWSSKVVHSMTFDISEGEKTRSSLVNDTIPGKEVVPEKEIEVTEDKATQTSFRSMSEAKVSQDEEKTVGYRELQEQIKAANTDNVGERVADVEPEDLFNDNKSEQEEDNKKEVEKDIEEPDEIQGGQEEDIVVAERAQEEMNTNGDAEELDSGLTYQEITDNPLEEDQLENENANAEESRTQTEPGILKQDRDEEQEPEEQHIESLKSDGDPSQKVKTSEGSKELEEEEEAALGTVDAKLLPEEPTIDKITSFIAEEDVDHILNENVKCSLTKELNTGVIKTQLDVLDILGSVESEVISFNDKEQRMKSKVKTRKQTSGRGSGTPSQREHELQKENLKLSTQILELRFQLEQANKDLPRLKDQVSDLKEMCSVLKKEKAEVEKRLSYVRGSGRSGKTVPELEKTIALMKKVVEKVQRENESLKKTSEANVQEQLATLEQDHEKLKSENEKLKRKQEEQLKARLESKTKGIEKIMMENERLRKDIKKEAEAAEKLRVAKASLEVANEKLKAELEETSERLLLAQSKGPSLEGADSKTWKSSVVSRLFENKMKGLESEITKKNSSISELKVQLKEANEKQQATQHTVSQLKEQVELLKNIPLEATTDEGLAREYQSQRLATKQLEREKAQLLRQIQWYDEQFGTSKAGPGYRELQEQIKAANTEKKKLQDEVKKLTRELENFDPTFFEELEDLKYNYNLEVKKNIILEEQLKKLSDQFGVAVPIDVSIS</sequence>
<dbReference type="InterPro" id="IPR032321">
    <property type="entry name" value="Cep209_CC5"/>
</dbReference>
<evidence type="ECO:0000313" key="12">
    <source>
        <dbReference type="RefSeq" id="XP_026094535.1"/>
    </source>
</evidence>
<evidence type="ECO:0000256" key="4">
    <source>
        <dbReference type="ARBA" id="ARBA00022794"/>
    </source>
</evidence>
<proteinExistence type="predicted"/>
<dbReference type="PANTHER" id="PTHR18879:SF20">
    <property type="entry name" value="CENTROSOMAL PROTEIN OF 290 KDA"/>
    <property type="match status" value="1"/>
</dbReference>
<dbReference type="Proteomes" id="UP000515129">
    <property type="component" value="Chromosome 50"/>
</dbReference>
<evidence type="ECO:0000256" key="9">
    <source>
        <dbReference type="SAM" id="MobiDB-lite"/>
    </source>
</evidence>
<evidence type="ECO:0000256" key="2">
    <source>
        <dbReference type="ARBA" id="ARBA00004300"/>
    </source>
</evidence>
<feature type="coiled-coil region" evidence="8">
    <location>
        <begin position="776"/>
        <end position="842"/>
    </location>
</feature>
<feature type="coiled-coil region" evidence="8">
    <location>
        <begin position="1459"/>
        <end position="1486"/>
    </location>
</feature>
<dbReference type="GO" id="GO:0035869">
    <property type="term" value="C:ciliary transition zone"/>
    <property type="evidence" value="ECO:0007669"/>
    <property type="project" value="TreeGrafter"/>
</dbReference>
<feature type="compositionally biased region" description="Basic and acidic residues" evidence="9">
    <location>
        <begin position="2147"/>
        <end position="2162"/>
    </location>
</feature>
<evidence type="ECO:0000256" key="5">
    <source>
        <dbReference type="ARBA" id="ARBA00023054"/>
    </source>
</evidence>
<feature type="coiled-coil region" evidence="8">
    <location>
        <begin position="1213"/>
        <end position="1240"/>
    </location>
</feature>
<dbReference type="CTD" id="80184"/>
<dbReference type="GO" id="GO:0034451">
    <property type="term" value="C:centriolar satellite"/>
    <property type="evidence" value="ECO:0007669"/>
    <property type="project" value="TreeGrafter"/>
</dbReference>
<feature type="compositionally biased region" description="Basic and acidic residues" evidence="9">
    <location>
        <begin position="2247"/>
        <end position="2272"/>
    </location>
</feature>
<evidence type="ECO:0000256" key="1">
    <source>
        <dbReference type="ARBA" id="ARBA00004120"/>
    </source>
</evidence>
<feature type="compositionally biased region" description="Basic and acidic residues" evidence="9">
    <location>
        <begin position="2084"/>
        <end position="2095"/>
    </location>
</feature>
<protein>
    <submittedName>
        <fullName evidence="12">Centrosomal protein of 290 kDa isoform X1</fullName>
    </submittedName>
</protein>
<feature type="coiled-coil region" evidence="8">
    <location>
        <begin position="81"/>
        <end position="183"/>
    </location>
</feature>
<keyword evidence="6" id="KW-0206">Cytoskeleton</keyword>
<dbReference type="GeneID" id="113066742"/>
<feature type="compositionally biased region" description="Polar residues" evidence="9">
    <location>
        <begin position="2027"/>
        <end position="2036"/>
    </location>
</feature>
<feature type="coiled-coil region" evidence="8">
    <location>
        <begin position="954"/>
        <end position="1019"/>
    </location>
</feature>
<dbReference type="GO" id="GO:0001822">
    <property type="term" value="P:kidney development"/>
    <property type="evidence" value="ECO:0007669"/>
    <property type="project" value="TreeGrafter"/>
</dbReference>
<dbReference type="GO" id="GO:0043010">
    <property type="term" value="P:camera-type eye development"/>
    <property type="evidence" value="ECO:0007669"/>
    <property type="project" value="TreeGrafter"/>
</dbReference>
<feature type="coiled-coil region" evidence="8">
    <location>
        <begin position="319"/>
        <end position="435"/>
    </location>
</feature>
<evidence type="ECO:0000256" key="7">
    <source>
        <dbReference type="ARBA" id="ARBA00023273"/>
    </source>
</evidence>
<feature type="coiled-coil region" evidence="8">
    <location>
        <begin position="2391"/>
        <end position="2573"/>
    </location>
</feature>
<evidence type="ECO:0000256" key="6">
    <source>
        <dbReference type="ARBA" id="ARBA00023212"/>
    </source>
</evidence>
<feature type="region of interest" description="Disordered" evidence="9">
    <location>
        <begin position="2027"/>
        <end position="2049"/>
    </location>
</feature>
<name>A0A6P6MCY2_CARAU</name>
<feature type="coiled-coil region" evidence="8">
    <location>
        <begin position="1158"/>
        <end position="1185"/>
    </location>
</feature>
<organism evidence="11 12">
    <name type="scientific">Carassius auratus</name>
    <name type="common">Goldfish</name>
    <dbReference type="NCBI Taxonomy" id="7957"/>
    <lineage>
        <taxon>Eukaryota</taxon>
        <taxon>Metazoa</taxon>
        <taxon>Chordata</taxon>
        <taxon>Craniata</taxon>
        <taxon>Vertebrata</taxon>
        <taxon>Euteleostomi</taxon>
        <taxon>Actinopterygii</taxon>
        <taxon>Neopterygii</taxon>
        <taxon>Teleostei</taxon>
        <taxon>Ostariophysi</taxon>
        <taxon>Cypriniformes</taxon>
        <taxon>Cyprinidae</taxon>
        <taxon>Cyprininae</taxon>
        <taxon>Carassius</taxon>
    </lineage>
</organism>
<evidence type="ECO:0000256" key="8">
    <source>
        <dbReference type="SAM" id="Coils"/>
    </source>
</evidence>
<dbReference type="GO" id="GO:0097711">
    <property type="term" value="P:ciliary basal body-plasma membrane docking"/>
    <property type="evidence" value="ECO:0007669"/>
    <property type="project" value="TreeGrafter"/>
</dbReference>
<evidence type="ECO:0000259" key="10">
    <source>
        <dbReference type="Pfam" id="PF16574"/>
    </source>
</evidence>
<feature type="coiled-coil region" evidence="8">
    <location>
        <begin position="1065"/>
        <end position="1116"/>
    </location>
</feature>
<dbReference type="KEGG" id="caua:113066742"/>
<keyword evidence="11" id="KW-1185">Reference proteome</keyword>
<accession>A0A6P6MCY2</accession>
<dbReference type="PANTHER" id="PTHR18879">
    <property type="entry name" value="CENTROSOMAL PROTEIN OF 290 KDA"/>
    <property type="match status" value="1"/>
</dbReference>
<keyword evidence="7" id="KW-0966">Cell projection</keyword>
<feature type="coiled-coil region" evidence="8">
    <location>
        <begin position="2598"/>
        <end position="2724"/>
    </location>
</feature>
<feature type="region of interest" description="Disordered" evidence="9">
    <location>
        <begin position="2351"/>
        <end position="2381"/>
    </location>
</feature>
<evidence type="ECO:0000256" key="3">
    <source>
        <dbReference type="ARBA" id="ARBA00022490"/>
    </source>
</evidence>
<feature type="coiled-coil region" evidence="8">
    <location>
        <begin position="217"/>
        <end position="293"/>
    </location>
</feature>
<dbReference type="GO" id="GO:1905515">
    <property type="term" value="P:non-motile cilium assembly"/>
    <property type="evidence" value="ECO:0007669"/>
    <property type="project" value="TreeGrafter"/>
</dbReference>
<feature type="compositionally biased region" description="Acidic residues" evidence="9">
    <location>
        <begin position="2163"/>
        <end position="2180"/>
    </location>
</feature>
<feature type="compositionally biased region" description="Basic residues" evidence="9">
    <location>
        <begin position="2356"/>
        <end position="2365"/>
    </location>
</feature>
<feature type="coiled-coil region" evidence="8">
    <location>
        <begin position="1364"/>
        <end position="1391"/>
    </location>
</feature>
<feature type="coiled-coil region" evidence="8">
    <location>
        <begin position="474"/>
        <end position="564"/>
    </location>
</feature>
<dbReference type="InterPro" id="IPR026201">
    <property type="entry name" value="Cep290"/>
</dbReference>
<dbReference type="GO" id="GO:1905349">
    <property type="term" value="P:ciliary transition zone assembly"/>
    <property type="evidence" value="ECO:0007669"/>
    <property type="project" value="TreeGrafter"/>
</dbReference>
<dbReference type="RefSeq" id="XP_026094535.1">
    <property type="nucleotide sequence ID" value="XM_026238750.1"/>
</dbReference>
<keyword evidence="5 8" id="KW-0175">Coiled coil</keyword>
<feature type="domain" description="Centrosomal protein of 290kDa coiled-coil region" evidence="10">
    <location>
        <begin position="1281"/>
        <end position="1408"/>
    </location>
</feature>
<keyword evidence="3" id="KW-0963">Cytoplasm</keyword>
<gene>
    <name evidence="12" type="primary">cep290</name>
</gene>
<feature type="region of interest" description="Disordered" evidence="9">
    <location>
        <begin position="1812"/>
        <end position="1832"/>
    </location>
</feature>
<dbReference type="Pfam" id="PF16574">
    <property type="entry name" value="CEP209_CC5"/>
    <property type="match status" value="1"/>
</dbReference>